<accession>A0A2S5TIR5</accession>
<evidence type="ECO:0000256" key="3">
    <source>
        <dbReference type="ARBA" id="ARBA00023002"/>
    </source>
</evidence>
<reference evidence="4 5" key="1">
    <citation type="submission" date="2018-02" db="EMBL/GenBank/DDBJ databases">
        <title>Genome sequencing of Solimonas sp. HR-BB.</title>
        <authorList>
            <person name="Lee Y."/>
            <person name="Jeon C.O."/>
        </authorList>
    </citation>
    <scope>NUCLEOTIDE SEQUENCE [LARGE SCALE GENOMIC DNA]</scope>
    <source>
        <strain evidence="4 5">HR-BB</strain>
    </source>
</reference>
<dbReference type="Proteomes" id="UP000238220">
    <property type="component" value="Unassembled WGS sequence"/>
</dbReference>
<comment type="similarity">
    <text evidence="1">Belongs to the short-chain dehydrogenases/reductases (SDR) family.</text>
</comment>
<dbReference type="PRINTS" id="PR00081">
    <property type="entry name" value="GDHRDH"/>
</dbReference>
<keyword evidence="3" id="KW-0560">Oxidoreductase</keyword>
<dbReference type="EMBL" id="PSNW01000002">
    <property type="protein sequence ID" value="PPE74832.1"/>
    <property type="molecule type" value="Genomic_DNA"/>
</dbReference>
<dbReference type="Pfam" id="PF13561">
    <property type="entry name" value="adh_short_C2"/>
    <property type="match status" value="1"/>
</dbReference>
<sequence length="270" mass="27864">MNPFDFSGKTVFVSGGTSGINLGIAHAFARAGARVAVMSRSQDKVDAAVKELQAHGGDVAGYSADVRDPARVEEALKTAHARLGAIDVLVSGAAGNFPAPALGISPNGFRAVVEIDLLGSFHVLRAAFPLLRKPGASIIQISAPQAYNPMEFQMHVCAAKAGVDMLTRVGAIEWGPAGVRINSVVPGPIADTEGMTRLAPNAEAERLTRESVPMGRYGSKQEIADACLWLASPMASYVTGVVLPVDGGWSLGGTSVASAGMKQALSAGKK</sequence>
<dbReference type="FunFam" id="3.40.50.720:FF:000084">
    <property type="entry name" value="Short-chain dehydrogenase reductase"/>
    <property type="match status" value="1"/>
</dbReference>
<gene>
    <name evidence="4" type="ORF">C3942_03920</name>
</gene>
<protein>
    <submittedName>
        <fullName evidence="4">Short-chain dehydrogenase</fullName>
    </submittedName>
</protein>
<dbReference type="GO" id="GO:0009062">
    <property type="term" value="P:fatty acid catabolic process"/>
    <property type="evidence" value="ECO:0007669"/>
    <property type="project" value="InterPro"/>
</dbReference>
<evidence type="ECO:0000313" key="5">
    <source>
        <dbReference type="Proteomes" id="UP000238220"/>
    </source>
</evidence>
<name>A0A2S5TIR5_9GAMM</name>
<keyword evidence="2" id="KW-0521">NADP</keyword>
<dbReference type="AlphaFoldDB" id="A0A2S5TIR5"/>
<keyword evidence="5" id="KW-1185">Reference proteome</keyword>
<dbReference type="OrthoDB" id="9814396at2"/>
<dbReference type="SUPFAM" id="SSF51735">
    <property type="entry name" value="NAD(P)-binding Rossmann-fold domains"/>
    <property type="match status" value="1"/>
</dbReference>
<dbReference type="InterPro" id="IPR045017">
    <property type="entry name" value="DECR2-like"/>
</dbReference>
<evidence type="ECO:0000313" key="4">
    <source>
        <dbReference type="EMBL" id="PPE74832.1"/>
    </source>
</evidence>
<comment type="caution">
    <text evidence="4">The sequence shown here is derived from an EMBL/GenBank/DDBJ whole genome shotgun (WGS) entry which is preliminary data.</text>
</comment>
<dbReference type="PANTHER" id="PTHR43296">
    <property type="entry name" value="PEROXISOMAL 2,4-DIENOYL-COA REDUCTASE"/>
    <property type="match status" value="1"/>
</dbReference>
<dbReference type="InterPro" id="IPR002347">
    <property type="entry name" value="SDR_fam"/>
</dbReference>
<evidence type="ECO:0000256" key="2">
    <source>
        <dbReference type="ARBA" id="ARBA00022857"/>
    </source>
</evidence>
<dbReference type="PANTHER" id="PTHR43296:SF2">
    <property type="entry name" value="PEROXISOMAL 2,4-DIENOYL-COA REDUCTASE [(3E)-ENOYL-COA-PRODUCING]"/>
    <property type="match status" value="1"/>
</dbReference>
<proteinExistence type="inferred from homology"/>
<dbReference type="InterPro" id="IPR036291">
    <property type="entry name" value="NAD(P)-bd_dom_sf"/>
</dbReference>
<evidence type="ECO:0000256" key="1">
    <source>
        <dbReference type="ARBA" id="ARBA00006484"/>
    </source>
</evidence>
<dbReference type="NCBIfam" id="NF005752">
    <property type="entry name" value="PRK07576.1"/>
    <property type="match status" value="1"/>
</dbReference>
<dbReference type="GO" id="GO:0008670">
    <property type="term" value="F:2,4-dienoyl-CoA reductase (NADPH) activity"/>
    <property type="evidence" value="ECO:0007669"/>
    <property type="project" value="InterPro"/>
</dbReference>
<dbReference type="RefSeq" id="WP_104229059.1">
    <property type="nucleotide sequence ID" value="NZ_PSNW01000002.1"/>
</dbReference>
<dbReference type="Gene3D" id="3.40.50.720">
    <property type="entry name" value="NAD(P)-binding Rossmann-like Domain"/>
    <property type="match status" value="1"/>
</dbReference>
<organism evidence="4 5">
    <name type="scientific">Solimonas fluminis</name>
    <dbReference type="NCBI Taxonomy" id="2086571"/>
    <lineage>
        <taxon>Bacteria</taxon>
        <taxon>Pseudomonadati</taxon>
        <taxon>Pseudomonadota</taxon>
        <taxon>Gammaproteobacteria</taxon>
        <taxon>Nevskiales</taxon>
        <taxon>Nevskiaceae</taxon>
        <taxon>Solimonas</taxon>
    </lineage>
</organism>
<dbReference type="CDD" id="cd05369">
    <property type="entry name" value="TER_DECR_SDR_a"/>
    <property type="match status" value="1"/>
</dbReference>